<accession>A0ABR1JRG6</accession>
<comment type="subcellular location">
    <subcellularLocation>
        <location evidence="1">Nucleus</location>
        <location evidence="1">Nucleolus</location>
    </subcellularLocation>
</comment>
<keyword evidence="7" id="KW-0539">Nucleus</keyword>
<dbReference type="InterPro" id="IPR057644">
    <property type="entry name" value="Beta-prop_WDR75_2nd"/>
</dbReference>
<evidence type="ECO:0000313" key="11">
    <source>
        <dbReference type="EMBL" id="KAK7465414.1"/>
    </source>
</evidence>
<evidence type="ECO:0000256" key="7">
    <source>
        <dbReference type="ARBA" id="ARBA00023242"/>
    </source>
</evidence>
<dbReference type="InterPro" id="IPR001680">
    <property type="entry name" value="WD40_rpt"/>
</dbReference>
<evidence type="ECO:0000256" key="4">
    <source>
        <dbReference type="ARBA" id="ARBA00022574"/>
    </source>
</evidence>
<evidence type="ECO:0000256" key="9">
    <source>
        <dbReference type="SAM" id="MobiDB-lite"/>
    </source>
</evidence>
<feature type="repeat" description="WD" evidence="8">
    <location>
        <begin position="318"/>
        <end position="359"/>
    </location>
</feature>
<evidence type="ECO:0000256" key="3">
    <source>
        <dbReference type="ARBA" id="ARBA00022552"/>
    </source>
</evidence>
<keyword evidence="2" id="KW-0690">Ribosome biogenesis</keyword>
<keyword evidence="12" id="KW-1185">Reference proteome</keyword>
<dbReference type="SUPFAM" id="SSF82171">
    <property type="entry name" value="DPP6 N-terminal domain-like"/>
    <property type="match status" value="1"/>
</dbReference>
<proteinExistence type="predicted"/>
<keyword evidence="3" id="KW-0698">rRNA processing</keyword>
<dbReference type="PANTHER" id="PTHR44215">
    <property type="entry name" value="WD REPEAT-CONTAINING PROTEIN 75"/>
    <property type="match status" value="1"/>
</dbReference>
<dbReference type="Pfam" id="PF23769">
    <property type="entry name" value="Beta-prop_WDR75_2nd"/>
    <property type="match status" value="1"/>
</dbReference>
<keyword evidence="4 8" id="KW-0853">WD repeat</keyword>
<reference evidence="11 12" key="1">
    <citation type="submission" date="2024-01" db="EMBL/GenBank/DDBJ databases">
        <title>A draft genome for the cacao thread blight pathogen Marasmiellus scandens.</title>
        <authorList>
            <person name="Baruah I.K."/>
            <person name="Leung J."/>
            <person name="Bukari Y."/>
            <person name="Amoako-Attah I."/>
            <person name="Meinhardt L.W."/>
            <person name="Bailey B.A."/>
            <person name="Cohen S.P."/>
        </authorList>
    </citation>
    <scope>NUCLEOTIDE SEQUENCE [LARGE SCALE GENOMIC DNA]</scope>
    <source>
        <strain evidence="11 12">GH-19</strain>
    </source>
</reference>
<evidence type="ECO:0000256" key="2">
    <source>
        <dbReference type="ARBA" id="ARBA00022517"/>
    </source>
</evidence>
<evidence type="ECO:0000313" key="12">
    <source>
        <dbReference type="Proteomes" id="UP001498398"/>
    </source>
</evidence>
<feature type="compositionally biased region" description="Polar residues" evidence="9">
    <location>
        <begin position="900"/>
        <end position="921"/>
    </location>
</feature>
<sequence length="972" mass="105724">MAASTSRQPQDVPLPPNPTNTSTKSAKSLSMKKSKTKGKTKEAIPPQKRRSGSSKNGTASDKEWDWVSLTDSHVSNALPVFTRDGSYFFSIGGSSVKIFSSSTGQLVSTLHSPRTDKQPSSDLLTSLILNPHNAFQIITGSSDGFLRVWDYLDASLLKTFDIGQPILHICAHEKHKDFVFVAVSRKKEDKIRNDTNAAVLRISLKASDGTASSPVQKPSETIPIGKTRFPTGLAVSPSGDWLVATAGHKSYVATLSPIKSGFTKYVSPERLSCLAFHPTEDYFATGDVKGNIRLWYCLGESSGTKVTGIERKTHTSSFHWHAHAVSSLAFTTNGAYLLSGGEESVLVIWQLQTGKKEFVPRVGAPIQTISVTKAADGVEEYLLGLVDATYVFVSSTSLKVSRSYTRVKLGPASSYKSSPSKATPLAVHSLSSTIILPSSHPSSLQVYSPASSKIISELEISPSNRVSRRDEKPLEPSRVEKAVTSPSCEWMATVDVRTGDEDIHGEVYLKIWQWDKKTSSWMLNTRIDRPHGIHEVTDLSFSPLFQNRDSYLVSTGGDGTVKTWRIQSVSRKGGHREDFWVTRSSFGFRSEKPSHISWSPDGSLLALTLESYVAIYDPITNVKLNTFSSPECRPAKAAYFVGRGRFLAVLGTHDLVLWDVVSRSVRWNHRNVTKIDALVPHPVDNTFAVFACSSGRVSKINVFSTSSSTPLRSFSLPVSFRAVAWYCPKHISADSLKSFSVIGVTRDWRIVLAGDDVSSTVGVTEEEGITAKGLRSSAPQQRRTLFQDIFGQSIFDPVESSIASEPKAGTGEASASSVFDGPSHLMPSIESLYDGLIQKHLKRRPEDNIGLQKDEDDVEMEDDEVEDVAVSNAVPSSKGSEEEMAMLVEVFKMHSLLPSSSNAPRHTVGNGASKTLVSRINGTSSRSASPAPRAGTPAIPASTTKTPKSRPTVAISPSPTLVNGKKRKKASE</sequence>
<dbReference type="InterPro" id="IPR053826">
    <property type="entry name" value="WDR75"/>
</dbReference>
<evidence type="ECO:0000256" key="5">
    <source>
        <dbReference type="ARBA" id="ARBA00022737"/>
    </source>
</evidence>
<evidence type="ECO:0000259" key="10">
    <source>
        <dbReference type="Pfam" id="PF23769"/>
    </source>
</evidence>
<feature type="domain" description="WD repeat-containing protein 75 second beta-propeller" evidence="10">
    <location>
        <begin position="432"/>
        <end position="712"/>
    </location>
</feature>
<keyword evidence="6" id="KW-0804">Transcription</keyword>
<organism evidence="11 12">
    <name type="scientific">Marasmiellus scandens</name>
    <dbReference type="NCBI Taxonomy" id="2682957"/>
    <lineage>
        <taxon>Eukaryota</taxon>
        <taxon>Fungi</taxon>
        <taxon>Dikarya</taxon>
        <taxon>Basidiomycota</taxon>
        <taxon>Agaricomycotina</taxon>
        <taxon>Agaricomycetes</taxon>
        <taxon>Agaricomycetidae</taxon>
        <taxon>Agaricales</taxon>
        <taxon>Marasmiineae</taxon>
        <taxon>Omphalotaceae</taxon>
        <taxon>Marasmiellus</taxon>
    </lineage>
</organism>
<dbReference type="PROSITE" id="PS50294">
    <property type="entry name" value="WD_REPEATS_REGION"/>
    <property type="match status" value="1"/>
</dbReference>
<gene>
    <name evidence="11" type="primary">NAN1</name>
    <name evidence="11" type="ORF">VKT23_005392</name>
</gene>
<dbReference type="Proteomes" id="UP001498398">
    <property type="component" value="Unassembled WGS sequence"/>
</dbReference>
<dbReference type="PANTHER" id="PTHR44215:SF1">
    <property type="entry name" value="WD REPEAT-CONTAINING PROTEIN 75"/>
    <property type="match status" value="1"/>
</dbReference>
<feature type="compositionally biased region" description="Low complexity" evidence="9">
    <location>
        <begin position="922"/>
        <end position="938"/>
    </location>
</feature>
<feature type="region of interest" description="Disordered" evidence="9">
    <location>
        <begin position="900"/>
        <end position="972"/>
    </location>
</feature>
<dbReference type="Gene3D" id="2.130.10.10">
    <property type="entry name" value="YVTN repeat-like/Quinoprotein amine dehydrogenase"/>
    <property type="match status" value="3"/>
</dbReference>
<keyword evidence="5" id="KW-0677">Repeat</keyword>
<evidence type="ECO:0000256" key="8">
    <source>
        <dbReference type="PROSITE-ProRule" id="PRU00221"/>
    </source>
</evidence>
<dbReference type="InterPro" id="IPR036322">
    <property type="entry name" value="WD40_repeat_dom_sf"/>
</dbReference>
<comment type="caution">
    <text evidence="11">The sequence shown here is derived from an EMBL/GenBank/DDBJ whole genome shotgun (WGS) entry which is preliminary data.</text>
</comment>
<feature type="repeat" description="WD" evidence="8">
    <location>
        <begin position="137"/>
        <end position="159"/>
    </location>
</feature>
<dbReference type="Pfam" id="PF23869">
    <property type="entry name" value="Beta-prop_WDR75_1st"/>
    <property type="match status" value="1"/>
</dbReference>
<dbReference type="SUPFAM" id="SSF50978">
    <property type="entry name" value="WD40 repeat-like"/>
    <property type="match status" value="1"/>
</dbReference>
<name>A0ABR1JRG6_9AGAR</name>
<dbReference type="SMART" id="SM00320">
    <property type="entry name" value="WD40"/>
    <property type="match status" value="6"/>
</dbReference>
<evidence type="ECO:0000256" key="1">
    <source>
        <dbReference type="ARBA" id="ARBA00004604"/>
    </source>
</evidence>
<dbReference type="PROSITE" id="PS50082">
    <property type="entry name" value="WD_REPEATS_2"/>
    <property type="match status" value="2"/>
</dbReference>
<protein>
    <submittedName>
        <fullName evidence="11">NET1-associated nuclear protein 1</fullName>
    </submittedName>
</protein>
<evidence type="ECO:0000256" key="6">
    <source>
        <dbReference type="ARBA" id="ARBA00023163"/>
    </source>
</evidence>
<dbReference type="EMBL" id="JBANRG010000006">
    <property type="protein sequence ID" value="KAK7465414.1"/>
    <property type="molecule type" value="Genomic_DNA"/>
</dbReference>
<feature type="region of interest" description="Disordered" evidence="9">
    <location>
        <begin position="1"/>
        <end position="60"/>
    </location>
</feature>
<dbReference type="InterPro" id="IPR015943">
    <property type="entry name" value="WD40/YVTN_repeat-like_dom_sf"/>
</dbReference>